<gene>
    <name evidence="13" type="ORF">MIN45_P0541</name>
</gene>
<dbReference type="AlphaFoldDB" id="A0AAU9CPF8"/>
<evidence type="ECO:0000256" key="4">
    <source>
        <dbReference type="ARBA" id="ARBA00022452"/>
    </source>
</evidence>
<keyword evidence="6" id="KW-0732">Signal</keyword>
<dbReference type="InterPro" id="IPR035243">
    <property type="entry name" value="TamA_POTRA_Dom_1"/>
</dbReference>
<evidence type="ECO:0000256" key="2">
    <source>
        <dbReference type="ARBA" id="ARBA00010248"/>
    </source>
</evidence>
<evidence type="ECO:0000256" key="3">
    <source>
        <dbReference type="ARBA" id="ARBA00015419"/>
    </source>
</evidence>
<evidence type="ECO:0000256" key="8">
    <source>
        <dbReference type="ARBA" id="ARBA00023237"/>
    </source>
</evidence>
<organism evidence="13 14">
    <name type="scientific">Methylomarinovum tepidoasis</name>
    <dbReference type="NCBI Taxonomy" id="2840183"/>
    <lineage>
        <taxon>Bacteria</taxon>
        <taxon>Pseudomonadati</taxon>
        <taxon>Pseudomonadota</taxon>
        <taxon>Gammaproteobacteria</taxon>
        <taxon>Methylococcales</taxon>
        <taxon>Methylothermaceae</taxon>
        <taxon>Methylomarinovum</taxon>
    </lineage>
</organism>
<dbReference type="Pfam" id="PF17243">
    <property type="entry name" value="POTRA_TamA_1"/>
    <property type="match status" value="1"/>
</dbReference>
<dbReference type="PANTHER" id="PTHR12815">
    <property type="entry name" value="SORTING AND ASSEMBLY MACHINERY SAMM50 PROTEIN FAMILY MEMBER"/>
    <property type="match status" value="1"/>
</dbReference>
<dbReference type="InterPro" id="IPR000184">
    <property type="entry name" value="Bac_surfAg_D15"/>
</dbReference>
<keyword evidence="8" id="KW-0998">Cell outer membrane</keyword>
<evidence type="ECO:0000256" key="9">
    <source>
        <dbReference type="ARBA" id="ARBA00033063"/>
    </source>
</evidence>
<evidence type="ECO:0000256" key="10">
    <source>
        <dbReference type="ARBA" id="ARBA00093548"/>
    </source>
</evidence>
<evidence type="ECO:0000256" key="1">
    <source>
        <dbReference type="ARBA" id="ARBA00004442"/>
    </source>
</evidence>
<dbReference type="Pfam" id="PF01103">
    <property type="entry name" value="Omp85"/>
    <property type="match status" value="1"/>
</dbReference>
<dbReference type="GO" id="GO:0009279">
    <property type="term" value="C:cell outer membrane"/>
    <property type="evidence" value="ECO:0007669"/>
    <property type="project" value="UniProtKB-SubCell"/>
</dbReference>
<feature type="domain" description="TamA POTRA" evidence="12">
    <location>
        <begin position="26"/>
        <end position="100"/>
    </location>
</feature>
<evidence type="ECO:0000313" key="13">
    <source>
        <dbReference type="EMBL" id="BCX88173.1"/>
    </source>
</evidence>
<dbReference type="Proteomes" id="UP001321450">
    <property type="component" value="Chromosome"/>
</dbReference>
<feature type="domain" description="Bacterial surface antigen (D15)" evidence="11">
    <location>
        <begin position="298"/>
        <end position="576"/>
    </location>
</feature>
<keyword evidence="14" id="KW-1185">Reference proteome</keyword>
<accession>A0AAU9CPF8</accession>
<reference evidence="14" key="1">
    <citation type="journal article" date="2024" name="Int. J. Syst. Evol. Microbiol.">
        <title>Methylomarinovum tepidoasis sp. nov., a moderately thermophilic methanotroph of the family Methylothermaceae isolated from a deep-sea hydrothermal field.</title>
        <authorList>
            <person name="Hirayama H."/>
            <person name="Takaki Y."/>
            <person name="Abe M."/>
            <person name="Miyazaki M."/>
            <person name="Uematsu K."/>
            <person name="Matsui Y."/>
            <person name="Takai K."/>
        </authorList>
    </citation>
    <scope>NUCLEOTIDE SEQUENCE [LARGE SCALE GENOMIC DNA]</scope>
    <source>
        <strain evidence="14">IN45</strain>
    </source>
</reference>
<evidence type="ECO:0000313" key="14">
    <source>
        <dbReference type="Proteomes" id="UP001321450"/>
    </source>
</evidence>
<comment type="subcellular location">
    <subcellularLocation>
        <location evidence="1">Cell outer membrane</location>
    </subcellularLocation>
</comment>
<evidence type="ECO:0000259" key="12">
    <source>
        <dbReference type="Pfam" id="PF17243"/>
    </source>
</evidence>
<dbReference type="InterPro" id="IPR039910">
    <property type="entry name" value="D15-like"/>
</dbReference>
<comment type="similarity">
    <text evidence="2">Belongs to the TamA family.</text>
</comment>
<dbReference type="Gene3D" id="2.40.160.50">
    <property type="entry name" value="membrane protein fhac: a member of the omp85/tpsb transporter family"/>
    <property type="match status" value="1"/>
</dbReference>
<dbReference type="EMBL" id="AP024718">
    <property type="protein sequence ID" value="BCX88173.1"/>
    <property type="molecule type" value="Genomic_DNA"/>
</dbReference>
<evidence type="ECO:0000256" key="7">
    <source>
        <dbReference type="ARBA" id="ARBA00023136"/>
    </source>
</evidence>
<dbReference type="Gene3D" id="3.10.20.310">
    <property type="entry name" value="membrane protein fhac"/>
    <property type="match status" value="3"/>
</dbReference>
<protein>
    <recommendedName>
        <fullName evidence="3">Translocation and assembly module subunit TamA</fullName>
    </recommendedName>
    <alternativeName>
        <fullName evidence="9">Autotransporter assembly factor TamA</fullName>
    </alternativeName>
</protein>
<evidence type="ECO:0000259" key="11">
    <source>
        <dbReference type="Pfam" id="PF01103"/>
    </source>
</evidence>
<sequence>MRWWILVLAVWSGLANAAARPRLHIAIEGEAVPELQANIRAHLSVAQLPCSTPLARLQSLRRRTEREVNAAARALGYYHARITMLRFFRNEGCWQLKLGIIPGPRTRFGPIHIELIGEAANDPAFDQLRRFPPIHPGQPLDHADYEKLKLAFRMLALKRGYFDARFIVHELKVDPAKNLATVHLCFDSGPRYHIGPIKIEQDFLAPNFIRRYLTIKPEQPYESQAIAELHKTLRQLDLFEEIKIYTEPVSEPTPQVPINIVLTPRKRHRYNFGIGYNTNTGPWVKFGYENRRLNRYGHRFGAHLKLSFIDPSAALSYFIPLGNTPNENLRLNAGYRNERLSTYTSHQGTLNAIYNHPRGHWQESLSLGIEFEHSDFKDGKPFSTLLLTPAGHWVGRKLQQDGHIVTHGHRLDLGLSGGMNLYERSGYLKSDLWGKYIFSLPWSARLLHRWQIGAIYAPNFEHVPASVRFYAGGNDSLRGYRYRSLGPKDEQDKTVGGRFLGLLSLEYEQRVYKQWGVAVFFDAGNAFDRLTDIETLSRFGTGIGIRWFSPVGVVRLDFATPVIRDTPQLRFHFSVGPEL</sequence>
<keyword evidence="7" id="KW-0472">Membrane</keyword>
<keyword evidence="4" id="KW-1134">Transmembrane beta strand</keyword>
<name>A0AAU9CPF8_9GAMM</name>
<comment type="subunit">
    <text evidence="10">Interacts with TamB to form the translocation and assembly module (TAM).</text>
</comment>
<keyword evidence="5" id="KW-0812">Transmembrane</keyword>
<dbReference type="KEGG" id="meiy:MIN45_P0541"/>
<evidence type="ECO:0000256" key="5">
    <source>
        <dbReference type="ARBA" id="ARBA00022692"/>
    </source>
</evidence>
<proteinExistence type="inferred from homology"/>
<dbReference type="RefSeq" id="WP_286293248.1">
    <property type="nucleotide sequence ID" value="NZ_AP024718.1"/>
</dbReference>
<dbReference type="PANTHER" id="PTHR12815:SF47">
    <property type="entry name" value="TRANSLOCATION AND ASSEMBLY MODULE SUBUNIT TAMA"/>
    <property type="match status" value="1"/>
</dbReference>
<evidence type="ECO:0000256" key="6">
    <source>
        <dbReference type="ARBA" id="ARBA00022729"/>
    </source>
</evidence>